<keyword evidence="3" id="KW-1185">Reference proteome</keyword>
<comment type="caution">
    <text evidence="2">The sequence shown here is derived from an EMBL/GenBank/DDBJ whole genome shotgun (WGS) entry which is preliminary data.</text>
</comment>
<protein>
    <submittedName>
        <fullName evidence="2">Uncharacterized protein</fullName>
    </submittedName>
</protein>
<reference evidence="3" key="2">
    <citation type="submission" date="2014-05" db="EMBL/GenBank/DDBJ databases">
        <title>Draft genome sequence of Virgibacillus massiliensis Vm-5.</title>
        <authorList>
            <person name="Khelaifia S."/>
            <person name="Croce O."/>
            <person name="Lagier J.C."/>
            <person name="Raoult D."/>
        </authorList>
    </citation>
    <scope>NUCLEOTIDE SEQUENCE [LARGE SCALE GENOMIC DNA]</scope>
    <source>
        <strain evidence="3">Vm-5</strain>
    </source>
</reference>
<dbReference type="Proteomes" id="UP000028875">
    <property type="component" value="Unassembled WGS sequence"/>
</dbReference>
<dbReference type="RefSeq" id="WP_038246643.1">
    <property type="nucleotide sequence ID" value="NZ_BNER01000008.1"/>
</dbReference>
<reference evidence="2 3" key="1">
    <citation type="submission" date="2014-03" db="EMBL/GenBank/DDBJ databases">
        <authorList>
            <person name="Urmite Genomes U."/>
        </authorList>
    </citation>
    <scope>NUCLEOTIDE SEQUENCE [LARGE SCALE GENOMIC DNA]</scope>
    <source>
        <strain evidence="2 3">Vm-5</strain>
    </source>
</reference>
<evidence type="ECO:0000313" key="2">
    <source>
        <dbReference type="EMBL" id="CDQ41808.1"/>
    </source>
</evidence>
<proteinExistence type="predicted"/>
<organism evidence="2 3">
    <name type="scientific">Virgibacillus massiliensis</name>
    <dbReference type="NCBI Taxonomy" id="1462526"/>
    <lineage>
        <taxon>Bacteria</taxon>
        <taxon>Bacillati</taxon>
        <taxon>Bacillota</taxon>
        <taxon>Bacilli</taxon>
        <taxon>Bacillales</taxon>
        <taxon>Bacillaceae</taxon>
        <taxon>Virgibacillus</taxon>
    </lineage>
</organism>
<dbReference type="EMBL" id="CCDP010000003">
    <property type="protein sequence ID" value="CDQ41808.1"/>
    <property type="molecule type" value="Genomic_DNA"/>
</dbReference>
<dbReference type="STRING" id="1462526.BN990_04185"/>
<dbReference type="OrthoDB" id="2973681at2"/>
<accession>A0A024QGX1</accession>
<feature type="coiled-coil region" evidence="1">
    <location>
        <begin position="1672"/>
        <end position="1703"/>
    </location>
</feature>
<dbReference type="eggNOG" id="ENOG5033SN9">
    <property type="taxonomic scope" value="Bacteria"/>
</dbReference>
<name>A0A024QGX1_9BACI</name>
<keyword evidence="1" id="KW-0175">Coiled coil</keyword>
<sequence>MEELRVEDYQNSNHEYRRYLTSENEEMPLYQKAGLGAVAAVGALAIGHRSGAMRQLSRFLNREVSASRQAFRETMNEEGSFAKNFSLDRLKKSRDTYQNKKEDLLSLKDKQEKSLLSSREFDMTRYLRQRQQLIENDVPEYMSEGLRLQSVMQEVRKSNNITKDTADQIERGIGRGYNGVLRKGSNSDIRHLLNQEGIQDKGVIDLVNDIRLKNKSKDFSKTSQQGKEWIEGIQEKLRAATSKDIESITKANGTIKQTIIGSNLKQATIQDVLDLHKSQKAILPEDVKSQIDSVLGYNKDFKDAIFDNNLYVNLKDGKATGLTDYKPLDQVKRDAMEWWSHTLPGGLMHLRDIINIRSAREQSSFRIFKRGTVQPMLNGHLGLKANEPLTEDVIFSNGKFMRLFDHQAITSNKPLEVLNPERDMYLTSARFGTISTISRQMSGTMTDGSRSIMGMDASNSKLAKLLDIGGQEKDPIAVEGFSVFSKFWDKDWDRRKINKALQHGIDSPSQYHDMQRFLDQNSKGLSSRVFNEIKSDLPTSLLNKINEMNINFSRDDDMIRLFKHLGQDENIDTSFAFNQLYRNFERNPDEVLGKTIPHGQTSMIMGGTIQIKTGMDEINQEVGKELIRQITEVKPNGLLRSKEVQHQLRKKLKDSQKSGAILKKDLQEAEWLINQQMFEQAGRHVNGNYERIFEDVNGLLLENDDASKSFQSSLSQMAKKINPLLHKNTNAQHTNQIANEYIAVNKANIFKNLGSGEGIADLLKQSSFRTGRRNPEDVTTLSIFGSYYPVYRIQEALGSLGLGLSDASMGSPLQIWSSLLLKRGLPIVGAAEGYQYTDYLLDKHTGAGIEERWENYKANQRIEDAELRETFGSTDELRRERMLKPGIEHFEAMPEIHIPGIGEVGPGHLLNGLTGAAPLSEEDTMTVEETYDDLLHGTEEIRKGRWWAIGSRTAYRGDRIIEFAPNSYRKAHSDWEYSEVTSSAEEKYAHSLFPTFENPLGALSFLIGTRDPYWWEKKHYYDRPYMLTGDLFNSNTPFLGDIGNMTIGQLIKPTREMHKEYWGDPEVVQEEFDLLGERPVEPVTTRISPSGRIEYNVDASPEDYGARSSYYIARRRYDEDSDPTGDMIIGDPTTGKTIYLPRRLNDKYVDLNSAFIAAEQNDQRSVETEPRGMFAPSYEYQQQVDKNKINELQDPRSFEWRGQELASNWLEPHGVYNWIFMDEILGRDPYVGKTVVAKSDEAYNASDAFWESELGSLGGSLSEIGRRFIRRDSGQLDKYNPIPNTMPDWLPGGNYFINFQTGDPYSLIPHGEYRLPGEAYEKLNRLHPDETGTYGAFDKFKILADVAPWSDEYKFWKDYVTEYVEDDQLRKQAAQIKRQVSRRKQKYEFQEYLYKDAELEKEKVTVTRFLDDYTFLTEEYGDQPIRLAGVDSRANAEGVLEEYIDVGDRITIGIDADENKRISSDTYGTMRAVVFQGINSLNKQIIDAGQMKELESDFSSPGVWARFSPEEIAKGSRWESIAHFDSALNTKFLQVRTALEEYERDQIYGQDWSTWENFGITDYGIPAIHKMAGKDNPLLAGLSGAMFGGVVGRIFLGGGNRTKAGAIIGGITGLTANAFAKLYQYRNDERWIPERRRTEQDINEYFDILKYMKYAGLYEKAKEELDHLGYDADEFLRNVEEKEQRTKEARRELEEQKKQLYIEQPRNWEEKKKKINIELKKIEEQWDEIQLPTPVAQALYYKEQRDTTLYGIDPHEDRMKVMQSLPYKDKWFFNEFVDANAADRKKILELVPENQRRIYKTIWGMEAEEKKPLSYYANKYAIPDADWEGWSPEYSLDDIKVKTVMEEGIDLTDFNYWNDDIEAAALTPDLPNDYNEPEFLGYQSVEKNLRDVLQGQGLHNVQVIVKPSNGNETHTRINYQQDRSKEIEDEFRYNMDAYL</sequence>
<gene>
    <name evidence="2" type="ORF">BN990_04185</name>
</gene>
<evidence type="ECO:0000256" key="1">
    <source>
        <dbReference type="SAM" id="Coils"/>
    </source>
</evidence>
<evidence type="ECO:0000313" key="3">
    <source>
        <dbReference type="Proteomes" id="UP000028875"/>
    </source>
</evidence>